<protein>
    <submittedName>
        <fullName evidence="2">Hypothetical_protein</fullName>
    </submittedName>
</protein>
<organism evidence="2 3">
    <name type="scientific">Hexamita inflata</name>
    <dbReference type="NCBI Taxonomy" id="28002"/>
    <lineage>
        <taxon>Eukaryota</taxon>
        <taxon>Metamonada</taxon>
        <taxon>Diplomonadida</taxon>
        <taxon>Hexamitidae</taxon>
        <taxon>Hexamitinae</taxon>
        <taxon>Hexamita</taxon>
    </lineage>
</organism>
<dbReference type="Proteomes" id="UP001642409">
    <property type="component" value="Unassembled WGS sequence"/>
</dbReference>
<reference evidence="2 3" key="1">
    <citation type="submission" date="2024-07" db="EMBL/GenBank/DDBJ databases">
        <authorList>
            <person name="Akdeniz Z."/>
        </authorList>
    </citation>
    <scope>NUCLEOTIDE SEQUENCE [LARGE SCALE GENOMIC DNA]</scope>
</reference>
<evidence type="ECO:0000256" key="1">
    <source>
        <dbReference type="SAM" id="MobiDB-lite"/>
    </source>
</evidence>
<dbReference type="EMBL" id="CAXDID020000064">
    <property type="protein sequence ID" value="CAL6011461.1"/>
    <property type="molecule type" value="Genomic_DNA"/>
</dbReference>
<accession>A0ABP1I9N0</accession>
<keyword evidence="3" id="KW-1185">Reference proteome</keyword>
<comment type="caution">
    <text evidence="2">The sequence shown here is derived from an EMBL/GenBank/DDBJ whole genome shotgun (WGS) entry which is preliminary data.</text>
</comment>
<gene>
    <name evidence="2" type="ORF">HINF_LOCUS22833</name>
</gene>
<feature type="compositionally biased region" description="Polar residues" evidence="1">
    <location>
        <begin position="89"/>
        <end position="99"/>
    </location>
</feature>
<feature type="region of interest" description="Disordered" evidence="1">
    <location>
        <begin position="89"/>
        <end position="113"/>
    </location>
</feature>
<evidence type="ECO:0000313" key="2">
    <source>
        <dbReference type="EMBL" id="CAL6011461.1"/>
    </source>
</evidence>
<evidence type="ECO:0000313" key="3">
    <source>
        <dbReference type="Proteomes" id="UP001642409"/>
    </source>
</evidence>
<sequence length="113" mass="13163">MSSRVSTQYWYQRNQLVIQSDQYFIIVVTAVTEKWNEFISCPKRCINVYDTEISYVQTQTPQLPLIHKLTINKQKLVLNHSIGVRSSTNSELMLNSPTEQPRERTLSSTQELV</sequence>
<name>A0ABP1I9N0_9EUKA</name>
<proteinExistence type="predicted"/>